<feature type="site" description="dTTP/dATP binding" evidence="1">
    <location>
        <position position="515"/>
    </location>
</feature>
<keyword evidence="5" id="KW-1185">Reference proteome</keyword>
<comment type="domain">
    <text evidence="1">The N-terminus zinc finger domain is essential for delivering the primed DNA template to the DNA polymerase. The central core domain contains the primase activity. The C-terminus region is responsible for the helicase activity and binds 1 Mg(2+)-dTTP.</text>
</comment>
<comment type="similarity">
    <text evidence="1">Belongs to the Teseptimavirus DNA helicase/primase family.</text>
</comment>
<keyword evidence="1" id="KW-0479">Metal-binding</keyword>
<dbReference type="SUPFAM" id="SSF56731">
    <property type="entry name" value="DNA primase core"/>
    <property type="match status" value="1"/>
</dbReference>
<comment type="cofactor">
    <cofactor evidence="1">
        <name>Mg(2+)</name>
        <dbReference type="ChEBI" id="CHEBI:18420"/>
    </cofactor>
    <text evidence="1">Binds 2 Mg(2+), one of which is catalytic.</text>
</comment>
<sequence>MQNTNSDSTLLHHTSCECGSSDARAVYSDGGSYCFSCQSYKKVEGMQTEFVQSKPKAGLLPYGEAQSLPKRKITEDTCKKFGYTIGNYQGQPVQIANYRNAECTLLAQKLRFSDKTFKFLGDAKAAGLYGQHLWKEGGRMLVLTEGEIDCLSMSQAQGNKFATCSVKSGAQSAKRCVMEQLEFVESFERVIIMFDNDKAGDAAALEVAQLLTPGKAHIARLPEKDPNDMLVKGKNKELIDAMWAAKVYRPDGIINGIDLWDSIAHDEEVPSIPYPFAGLNEKTRGMRRGELVTITAGSGVGKSQVCREIAYHLIKQGETIGYIALEENVKRTALGLMGLAIDKPLHLSREGVTHDTLKSAYDDTVGSNRVYLYDHFGSLAHDSLLSKIKFLAKSCGVGWIVLDHLSIVVSGIDDSVDERKSIDRIMTSLRSLVEETGIGMILVSHLRRPSGDKGWEEGLQTSLNSLRGSAAIAQLSDMCIGVERNQQGDNPNVATMRVLKNRHSGLTGVGCYLHYNADTGRMLEVQDPEVFEGDDGSSDF</sequence>
<dbReference type="CDD" id="cd03364">
    <property type="entry name" value="TOPRIM_DnaG_primases"/>
    <property type="match status" value="1"/>
</dbReference>
<feature type="domain" description="SF4 helicase" evidence="3">
    <location>
        <begin position="265"/>
        <end position="529"/>
    </location>
</feature>
<dbReference type="GO" id="GO:0003899">
    <property type="term" value="F:DNA-directed RNA polymerase activity"/>
    <property type="evidence" value="ECO:0007669"/>
    <property type="project" value="UniProtKB-UniRule"/>
</dbReference>
<comment type="caution">
    <text evidence="1">Lacks conserved residue(s) required for the propagation of feature annotation.</text>
</comment>
<keyword evidence="1" id="KW-0808">Transferase</keyword>
<evidence type="ECO:0000259" key="2">
    <source>
        <dbReference type="PROSITE" id="PS50880"/>
    </source>
</evidence>
<feature type="binding site" evidence="1">
    <location>
        <position position="16"/>
    </location>
    <ligand>
        <name>Zn(2+)</name>
        <dbReference type="ChEBI" id="CHEBI:29105"/>
    </ligand>
</feature>
<keyword evidence="1" id="KW-0235">DNA replication</keyword>
<dbReference type="InterPro" id="IPR007694">
    <property type="entry name" value="DNA_helicase_DnaB-like_C"/>
</dbReference>
<comment type="subunit">
    <text evidence="1">Homohexamer. Assembles as a hexamer onto linear or circular ssDNA in the presence of ATP or dTTP. Interacts (via C-terminus) with the viral DNA polymerase that is bound to DNA; this interaction is essential to initiate leading-strand DNA synthesis. The priming complex consists of 2 DNA polymerases and 1 helicase-primase hexamer that assemble on the DNA template. Interacts with the single-stranded DNA-binding protein. Part of the replicase complex that includes the DNA polymerase, the primase/helicase and the single-stranded DNA binding protein.</text>
</comment>
<dbReference type="HAMAP" id="MF_04154">
    <property type="entry name" value="Helic_Prim_T7"/>
    <property type="match status" value="1"/>
</dbReference>
<keyword evidence="1" id="KW-0067">ATP-binding</keyword>
<reference evidence="4 5" key="1">
    <citation type="submission" date="2023-08" db="EMBL/GenBank/DDBJ databases">
        <authorList>
            <person name="Du S."/>
            <person name="Wu Z."/>
            <person name="Wu Y."/>
            <person name="Yang M."/>
            <person name="Shao J."/>
            <person name="Liu H."/>
            <person name="Zhao Y."/>
            <person name="Zhang Z."/>
        </authorList>
    </citation>
    <scope>NUCLEOTIDE SEQUENCE [LARGE SCALE GENOMIC DNA]</scope>
</reference>
<feature type="binding site" evidence="1">
    <location>
        <position position="195"/>
    </location>
    <ligand>
        <name>Mg(2+)</name>
        <dbReference type="ChEBI" id="CHEBI:18420"/>
        <label>1</label>
        <note>catalytic</note>
    </ligand>
</feature>
<feature type="binding site" evidence="1">
    <location>
        <position position="34"/>
    </location>
    <ligand>
        <name>Zn(2+)</name>
        <dbReference type="ChEBI" id="CHEBI:29105"/>
    </ligand>
</feature>
<dbReference type="GO" id="GO:0005524">
    <property type="term" value="F:ATP binding"/>
    <property type="evidence" value="ECO:0007669"/>
    <property type="project" value="UniProtKB-UniRule"/>
</dbReference>
<dbReference type="PROSITE" id="PS50880">
    <property type="entry name" value="TOPRIM"/>
    <property type="match status" value="1"/>
</dbReference>
<gene>
    <name evidence="4" type="ORF">CRP227_gp16</name>
</gene>
<dbReference type="EC" id="2.7.7.-" evidence="1"/>
<dbReference type="CDD" id="cd19483">
    <property type="entry name" value="RecA-like_Gp4D_helicase"/>
    <property type="match status" value="1"/>
</dbReference>
<dbReference type="InterPro" id="IPR034151">
    <property type="entry name" value="TOPRIM_DnaG_bac"/>
</dbReference>
<keyword evidence="1" id="KW-0347">Helicase</keyword>
<comment type="catalytic activity">
    <reaction evidence="1">
        <text>ATP + H2O = ADP + phosphate + H(+)</text>
        <dbReference type="Rhea" id="RHEA:13065"/>
        <dbReference type="ChEBI" id="CHEBI:15377"/>
        <dbReference type="ChEBI" id="CHEBI:15378"/>
        <dbReference type="ChEBI" id="CHEBI:30616"/>
        <dbReference type="ChEBI" id="CHEBI:43474"/>
        <dbReference type="ChEBI" id="CHEBI:456216"/>
        <dbReference type="EC" id="3.6.4.12"/>
    </reaction>
</comment>
<dbReference type="InterPro" id="IPR027417">
    <property type="entry name" value="P-loop_NTPase"/>
</dbReference>
<dbReference type="Proteomes" id="UP001304490">
    <property type="component" value="Segment"/>
</dbReference>
<keyword evidence="1" id="KW-0863">Zinc-finger</keyword>
<dbReference type="Gene3D" id="2.20.25.180">
    <property type="match status" value="1"/>
</dbReference>
<accession>A0AAX3ZWV9</accession>
<dbReference type="PANTHER" id="PTHR12873:SF0">
    <property type="entry name" value="TWINKLE MTDNA HELICASE"/>
    <property type="match status" value="1"/>
</dbReference>
<dbReference type="Pfam" id="PF03796">
    <property type="entry name" value="DnaB_C"/>
    <property type="match status" value="1"/>
</dbReference>
<keyword evidence="1" id="KW-0548">Nucleotidyltransferase</keyword>
<keyword evidence="1" id="KW-0460">Magnesium</keyword>
<dbReference type="Gene3D" id="3.40.1360.10">
    <property type="match status" value="1"/>
</dbReference>
<feature type="binding site" evidence="1">
    <location>
        <position position="145"/>
    </location>
    <ligand>
        <name>Mg(2+)</name>
        <dbReference type="ChEBI" id="CHEBI:18420"/>
        <label>1</label>
        <note>catalytic</note>
    </ligand>
</feature>
<dbReference type="InterPro" id="IPR048774">
    <property type="entry name" value="Helic-prim_T7_N"/>
</dbReference>
<feature type="site" description="dTTP/dATP binding" evidence="1">
    <location>
        <position position="484"/>
    </location>
</feature>
<evidence type="ECO:0000259" key="3">
    <source>
        <dbReference type="PROSITE" id="PS51199"/>
    </source>
</evidence>
<name>A0AAX3ZWV9_9CAUD</name>
<dbReference type="GO" id="GO:0039693">
    <property type="term" value="P:viral DNA genome replication"/>
    <property type="evidence" value="ECO:0007669"/>
    <property type="project" value="UniProtKB-UniRule"/>
</dbReference>
<dbReference type="SUPFAM" id="SSF52540">
    <property type="entry name" value="P-loop containing nucleoside triphosphate hydrolases"/>
    <property type="match status" value="1"/>
</dbReference>
<dbReference type="GO" id="GO:0043139">
    <property type="term" value="F:5'-3' DNA helicase activity"/>
    <property type="evidence" value="ECO:0007669"/>
    <property type="project" value="InterPro"/>
</dbReference>
<dbReference type="SUPFAM" id="SSF57783">
    <property type="entry name" value="Zinc beta-ribbon"/>
    <property type="match status" value="1"/>
</dbReference>
<dbReference type="Pfam" id="PF21268">
    <property type="entry name" value="Helic-prim_T7_N"/>
    <property type="match status" value="1"/>
</dbReference>
<dbReference type="Gene3D" id="3.40.50.300">
    <property type="entry name" value="P-loop containing nucleotide triphosphate hydrolases"/>
    <property type="match status" value="1"/>
</dbReference>
<keyword evidence="1" id="KW-0547">Nucleotide-binding</keyword>
<keyword evidence="1" id="KW-0862">Zinc</keyword>
<dbReference type="GO" id="GO:0006269">
    <property type="term" value="P:DNA replication, synthesis of primer"/>
    <property type="evidence" value="ECO:0007669"/>
    <property type="project" value="UniProtKB-KW"/>
</dbReference>
<organism evidence="4 5">
    <name type="scientific">Roseobacter phage CRP-227</name>
    <dbReference type="NCBI Taxonomy" id="3072847"/>
    <lineage>
        <taxon>Viruses</taxon>
        <taxon>Duplodnaviria</taxon>
        <taxon>Heunggongvirae</taxon>
        <taxon>Uroviricota</taxon>
        <taxon>Caudoviricetes</taxon>
        <taxon>Autographivirales</taxon>
        <taxon>Autographivirales incertae sedis</taxon>
        <taxon>Dynamenevirus</taxon>
        <taxon>Dynamenevirus CRP227</taxon>
    </lineage>
</organism>
<evidence type="ECO:0000313" key="4">
    <source>
        <dbReference type="EMBL" id="WMM95479.1"/>
    </source>
</evidence>
<feature type="binding site" evidence="1">
    <location>
        <position position="18"/>
    </location>
    <ligand>
        <name>Zn(2+)</name>
        <dbReference type="ChEBI" id="CHEBI:29105"/>
    </ligand>
</feature>
<dbReference type="GO" id="GO:0008270">
    <property type="term" value="F:zinc ion binding"/>
    <property type="evidence" value="ECO:0007669"/>
    <property type="project" value="UniProtKB-UniRule"/>
</dbReference>
<feature type="site" description="dTTP/dATP binding" evidence="1">
    <location>
        <position position="445"/>
    </location>
</feature>
<dbReference type="EMBL" id="OR420746">
    <property type="protein sequence ID" value="WMM95479.1"/>
    <property type="molecule type" value="Genomic_DNA"/>
</dbReference>
<keyword evidence="1" id="KW-1194">Viral DNA replication</keyword>
<evidence type="ECO:0000313" key="5">
    <source>
        <dbReference type="Proteomes" id="UP001304490"/>
    </source>
</evidence>
<feature type="binding site" evidence="1">
    <location>
        <position position="37"/>
    </location>
    <ligand>
        <name>Zn(2+)</name>
        <dbReference type="ChEBI" id="CHEBI:29105"/>
    </ligand>
</feature>
<dbReference type="SMART" id="SM00493">
    <property type="entry name" value="TOPRIM"/>
    <property type="match status" value="1"/>
</dbReference>
<dbReference type="GO" id="GO:0003697">
    <property type="term" value="F:single-stranded DNA binding"/>
    <property type="evidence" value="ECO:0007669"/>
    <property type="project" value="InterPro"/>
</dbReference>
<dbReference type="PANTHER" id="PTHR12873">
    <property type="entry name" value="T7-LIKE MITOCHONDRIAL DNA HELICASE"/>
    <property type="match status" value="1"/>
</dbReference>
<dbReference type="Pfam" id="PF13155">
    <property type="entry name" value="Toprim_2"/>
    <property type="match status" value="1"/>
</dbReference>
<dbReference type="InterPro" id="IPR027032">
    <property type="entry name" value="Twinkle-like"/>
</dbReference>
<proteinExistence type="inferred from homology"/>
<keyword evidence="1" id="KW-0378">Hydrolase</keyword>
<evidence type="ECO:0000256" key="1">
    <source>
        <dbReference type="HAMAP-Rule" id="MF_04154"/>
    </source>
</evidence>
<feature type="binding site" evidence="1">
    <location>
        <position position="225"/>
    </location>
    <ligand>
        <name>Mg(2+)</name>
        <dbReference type="ChEBI" id="CHEBI:18420"/>
        <label>2</label>
    </ligand>
</feature>
<feature type="binding site" evidence="1">
    <location>
        <begin position="296"/>
        <end position="303"/>
    </location>
    <ligand>
        <name>ATP</name>
        <dbReference type="ChEBI" id="CHEBI:30616"/>
    </ligand>
</feature>
<comment type="function">
    <text evidence="1">ATP-dependent DNA helicase and primase essential for viral DNA replication and recombination. The helicase moves 5' -&gt; 3' on the lagging strand template, unwinding the DNA duplex ahead of the leading strand polymerase at the replication fork and generating ssDNA for both leading and lagging strand synthesis. ATP or dTTP hydrolysis propels each helicase domain to translocate sequentially along DNA. Mediates strand transfer when a joint molecule is available and participates in recombinational DNA repair through its role in strand exchange. Primase activity synthesizes short RNA primers at the sequence 5'-GTC-3' on the lagging strand that the polymerase elongates using dNTPs and providing the primase is still present.</text>
</comment>
<dbReference type="GO" id="GO:0016787">
    <property type="term" value="F:hydrolase activity"/>
    <property type="evidence" value="ECO:0007669"/>
    <property type="project" value="UniProtKB-KW"/>
</dbReference>
<dbReference type="InterPro" id="IPR006171">
    <property type="entry name" value="TOPRIM_dom"/>
</dbReference>
<dbReference type="InterPro" id="IPR046394">
    <property type="entry name" value="Helic_Prim_T7"/>
</dbReference>
<feature type="domain" description="Toprim" evidence="2">
    <location>
        <begin position="139"/>
        <end position="226"/>
    </location>
</feature>
<keyword evidence="1" id="KW-0511">Multifunctional enzyme</keyword>
<dbReference type="PROSITE" id="PS51199">
    <property type="entry name" value="SF4_HELICASE"/>
    <property type="match status" value="1"/>
</dbReference>
<dbReference type="EC" id="3.6.4.12" evidence="1"/>
<protein>
    <recommendedName>
        <fullName evidence="1">DNA helicase/primase</fullName>
        <ecNumber evidence="1">2.7.7.-</ecNumber>
        <ecNumber evidence="1">3.6.4.12</ecNumber>
    </recommendedName>
</protein>
<keyword evidence="1" id="KW-0639">Primosome</keyword>
<dbReference type="Gene3D" id="2.20.25.10">
    <property type="match status" value="1"/>
</dbReference>
<feature type="site" description="dTTP/dATP binding" evidence="1">
    <location>
        <position position="502"/>
    </location>
</feature>